<keyword evidence="7 10" id="KW-0067">ATP-binding</keyword>
<keyword evidence="4 14" id="KW-0808">Transferase</keyword>
<feature type="compositionally biased region" description="Polar residues" evidence="12">
    <location>
        <begin position="1"/>
        <end position="11"/>
    </location>
</feature>
<feature type="compositionally biased region" description="Polar residues" evidence="12">
    <location>
        <begin position="76"/>
        <end position="88"/>
    </location>
</feature>
<evidence type="ECO:0000256" key="10">
    <source>
        <dbReference type="PROSITE-ProRule" id="PRU10141"/>
    </source>
</evidence>
<evidence type="ECO:0000256" key="9">
    <source>
        <dbReference type="ARBA" id="ARBA00048679"/>
    </source>
</evidence>
<dbReference type="Gene3D" id="3.30.200.20">
    <property type="entry name" value="Phosphorylase Kinase, domain 1"/>
    <property type="match status" value="1"/>
</dbReference>
<dbReference type="EC" id="2.7.11.1" evidence="2"/>
<dbReference type="InterPro" id="IPR000719">
    <property type="entry name" value="Prot_kinase_dom"/>
</dbReference>
<evidence type="ECO:0000256" key="3">
    <source>
        <dbReference type="ARBA" id="ARBA00022527"/>
    </source>
</evidence>
<dbReference type="CDD" id="cd05581">
    <property type="entry name" value="STKc_PDK1"/>
    <property type="match status" value="1"/>
</dbReference>
<evidence type="ECO:0000313" key="14">
    <source>
        <dbReference type="EMBL" id="KAJ1971724.1"/>
    </source>
</evidence>
<dbReference type="AlphaFoldDB" id="A0A9W8B076"/>
<protein>
    <recommendedName>
        <fullName evidence="2">non-specific serine/threonine protein kinase</fullName>
        <ecNumber evidence="2">2.7.11.1</ecNumber>
    </recommendedName>
</protein>
<dbReference type="InterPro" id="IPR008271">
    <property type="entry name" value="Ser/Thr_kinase_AS"/>
</dbReference>
<dbReference type="Proteomes" id="UP001151582">
    <property type="component" value="Unassembled WGS sequence"/>
</dbReference>
<evidence type="ECO:0000256" key="8">
    <source>
        <dbReference type="ARBA" id="ARBA00047899"/>
    </source>
</evidence>
<comment type="catalytic activity">
    <reaction evidence="8">
        <text>L-threonyl-[protein] + ATP = O-phospho-L-threonyl-[protein] + ADP + H(+)</text>
        <dbReference type="Rhea" id="RHEA:46608"/>
        <dbReference type="Rhea" id="RHEA-COMP:11060"/>
        <dbReference type="Rhea" id="RHEA-COMP:11605"/>
        <dbReference type="ChEBI" id="CHEBI:15378"/>
        <dbReference type="ChEBI" id="CHEBI:30013"/>
        <dbReference type="ChEBI" id="CHEBI:30616"/>
        <dbReference type="ChEBI" id="CHEBI:61977"/>
        <dbReference type="ChEBI" id="CHEBI:456216"/>
        <dbReference type="EC" id="2.7.11.1"/>
    </reaction>
</comment>
<organism evidence="14 15">
    <name type="scientific">Dimargaris verticillata</name>
    <dbReference type="NCBI Taxonomy" id="2761393"/>
    <lineage>
        <taxon>Eukaryota</taxon>
        <taxon>Fungi</taxon>
        <taxon>Fungi incertae sedis</taxon>
        <taxon>Zoopagomycota</taxon>
        <taxon>Kickxellomycotina</taxon>
        <taxon>Dimargaritomycetes</taxon>
        <taxon>Dimargaritales</taxon>
        <taxon>Dimargaritaceae</taxon>
        <taxon>Dimargaris</taxon>
    </lineage>
</organism>
<dbReference type="OrthoDB" id="347657at2759"/>
<evidence type="ECO:0000256" key="12">
    <source>
        <dbReference type="SAM" id="MobiDB-lite"/>
    </source>
</evidence>
<evidence type="ECO:0000256" key="4">
    <source>
        <dbReference type="ARBA" id="ARBA00022679"/>
    </source>
</evidence>
<comment type="caution">
    <text evidence="14">The sequence shown here is derived from an EMBL/GenBank/DDBJ whole genome shotgun (WGS) entry which is preliminary data.</text>
</comment>
<keyword evidence="5 10" id="KW-0547">Nucleotide-binding</keyword>
<dbReference type="EMBL" id="JANBQB010001270">
    <property type="protein sequence ID" value="KAJ1971724.1"/>
    <property type="molecule type" value="Genomic_DNA"/>
</dbReference>
<reference evidence="14" key="1">
    <citation type="submission" date="2022-07" db="EMBL/GenBank/DDBJ databases">
        <title>Phylogenomic reconstructions and comparative analyses of Kickxellomycotina fungi.</title>
        <authorList>
            <person name="Reynolds N.K."/>
            <person name="Stajich J.E."/>
            <person name="Barry K."/>
            <person name="Grigoriev I.V."/>
            <person name="Crous P."/>
            <person name="Smith M.E."/>
        </authorList>
    </citation>
    <scope>NUCLEOTIDE SEQUENCE</scope>
    <source>
        <strain evidence="14">RSA 567</strain>
    </source>
</reference>
<feature type="binding site" evidence="10">
    <location>
        <position position="131"/>
    </location>
    <ligand>
        <name>ATP</name>
        <dbReference type="ChEBI" id="CHEBI:30616"/>
    </ligand>
</feature>
<dbReference type="SUPFAM" id="SSF56112">
    <property type="entry name" value="Protein kinase-like (PK-like)"/>
    <property type="match status" value="1"/>
</dbReference>
<comment type="catalytic activity">
    <reaction evidence="9">
        <text>L-seryl-[protein] + ATP = O-phospho-L-seryl-[protein] + ADP + H(+)</text>
        <dbReference type="Rhea" id="RHEA:17989"/>
        <dbReference type="Rhea" id="RHEA-COMP:9863"/>
        <dbReference type="Rhea" id="RHEA-COMP:11604"/>
        <dbReference type="ChEBI" id="CHEBI:15378"/>
        <dbReference type="ChEBI" id="CHEBI:29999"/>
        <dbReference type="ChEBI" id="CHEBI:30616"/>
        <dbReference type="ChEBI" id="CHEBI:83421"/>
        <dbReference type="ChEBI" id="CHEBI:456216"/>
        <dbReference type="EC" id="2.7.11.1"/>
    </reaction>
</comment>
<feature type="region of interest" description="Disordered" evidence="12">
    <location>
        <begin position="1"/>
        <end position="97"/>
    </location>
</feature>
<dbReference type="GO" id="GO:0004674">
    <property type="term" value="F:protein serine/threonine kinase activity"/>
    <property type="evidence" value="ECO:0007669"/>
    <property type="project" value="UniProtKB-KW"/>
</dbReference>
<gene>
    <name evidence="14" type="primary">PKH1</name>
    <name evidence="14" type="ORF">H4R34_005645</name>
</gene>
<dbReference type="PANTHER" id="PTHR24356">
    <property type="entry name" value="SERINE/THREONINE-PROTEIN KINASE"/>
    <property type="match status" value="1"/>
</dbReference>
<dbReference type="InterPro" id="IPR017441">
    <property type="entry name" value="Protein_kinase_ATP_BS"/>
</dbReference>
<dbReference type="SMART" id="SM00220">
    <property type="entry name" value="S_TKc"/>
    <property type="match status" value="1"/>
</dbReference>
<name>A0A9W8B076_9FUNG</name>
<dbReference type="InterPro" id="IPR050236">
    <property type="entry name" value="Ser_Thr_kinase_AGC"/>
</dbReference>
<evidence type="ECO:0000256" key="2">
    <source>
        <dbReference type="ARBA" id="ARBA00012513"/>
    </source>
</evidence>
<dbReference type="GO" id="GO:0005524">
    <property type="term" value="F:ATP binding"/>
    <property type="evidence" value="ECO:0007669"/>
    <property type="project" value="UniProtKB-UniRule"/>
</dbReference>
<feature type="compositionally biased region" description="Polar residues" evidence="12">
    <location>
        <begin position="26"/>
        <end position="40"/>
    </location>
</feature>
<feature type="domain" description="Protein kinase" evidence="13">
    <location>
        <begin position="102"/>
        <end position="302"/>
    </location>
</feature>
<evidence type="ECO:0000256" key="7">
    <source>
        <dbReference type="ARBA" id="ARBA00022840"/>
    </source>
</evidence>
<evidence type="ECO:0000256" key="1">
    <source>
        <dbReference type="ARBA" id="ARBA00010006"/>
    </source>
</evidence>
<dbReference type="Pfam" id="PF00069">
    <property type="entry name" value="Pkinase"/>
    <property type="match status" value="1"/>
</dbReference>
<proteinExistence type="inferred from homology"/>
<comment type="similarity">
    <text evidence="1">Belongs to the protein kinase superfamily. AGC Ser/Thr protein kinase family. PDPK1 subfamily.</text>
</comment>
<dbReference type="PROSITE" id="PS50011">
    <property type="entry name" value="PROTEIN_KINASE_DOM"/>
    <property type="match status" value="1"/>
</dbReference>
<evidence type="ECO:0000256" key="11">
    <source>
        <dbReference type="RuleBase" id="RU000304"/>
    </source>
</evidence>
<dbReference type="InterPro" id="IPR011009">
    <property type="entry name" value="Kinase-like_dom_sf"/>
</dbReference>
<evidence type="ECO:0000256" key="5">
    <source>
        <dbReference type="ARBA" id="ARBA00022741"/>
    </source>
</evidence>
<dbReference type="PANTHER" id="PTHR24356:SF163">
    <property type="entry name" value="3-PHOSPHOINOSITIDE-DEPENDENT PROTEIN KINASE 1-RELATED"/>
    <property type="match status" value="1"/>
</dbReference>
<keyword evidence="6 14" id="KW-0418">Kinase</keyword>
<evidence type="ECO:0000313" key="15">
    <source>
        <dbReference type="Proteomes" id="UP001151582"/>
    </source>
</evidence>
<dbReference type="InterPro" id="IPR039046">
    <property type="entry name" value="PDPK1"/>
</dbReference>
<accession>A0A9W8B076</accession>
<sequence length="302" mass="33182">MSVPHSPSSEQGLAHPSAEMAGASANALSTSDGTELSTPPASRVPYPVIANPATLSIDSSSSKPPQPTTPMDKSRSMPSAQAGPTTPHSPRCQPTKRTVKDFTFGRILGEGSYSTVMVGTEKDTGKEYAVKILDKRHIIKEKKTKYVNIEKNTLSRLSHPFVVRLHYAFQDSASLYFVLDLARNGELLSLIRQVKQFPEEGARFYLAEIIVAVEYLHCKNVIHRDLKPENILLDEAMHIKLTDSADQTLATPSQPRRANSFVGTAEYVSPELLTDKAVDKSSDLWALGCIFYQLLAGRPPFK</sequence>
<evidence type="ECO:0000259" key="13">
    <source>
        <dbReference type="PROSITE" id="PS50011"/>
    </source>
</evidence>
<keyword evidence="15" id="KW-1185">Reference proteome</keyword>
<dbReference type="PROSITE" id="PS00107">
    <property type="entry name" value="PROTEIN_KINASE_ATP"/>
    <property type="match status" value="1"/>
</dbReference>
<dbReference type="Gene3D" id="1.10.510.10">
    <property type="entry name" value="Transferase(Phosphotransferase) domain 1"/>
    <property type="match status" value="1"/>
</dbReference>
<dbReference type="PROSITE" id="PS00108">
    <property type="entry name" value="PROTEIN_KINASE_ST"/>
    <property type="match status" value="1"/>
</dbReference>
<evidence type="ECO:0000256" key="6">
    <source>
        <dbReference type="ARBA" id="ARBA00022777"/>
    </source>
</evidence>
<dbReference type="FunFam" id="3.30.200.20:FF:000191">
    <property type="entry name" value="3-phosphoinositide-dependent protein kinase 2-like"/>
    <property type="match status" value="1"/>
</dbReference>
<keyword evidence="3 11" id="KW-0723">Serine/threonine-protein kinase</keyword>
<feature type="non-terminal residue" evidence="14">
    <location>
        <position position="302"/>
    </location>
</feature>
<dbReference type="GO" id="GO:0035556">
    <property type="term" value="P:intracellular signal transduction"/>
    <property type="evidence" value="ECO:0007669"/>
    <property type="project" value="TreeGrafter"/>
</dbReference>